<accession>A0A1E3V3W8</accession>
<dbReference type="CDD" id="cd09871">
    <property type="entry name" value="PIN_MtVapC28-VapC30-like"/>
    <property type="match status" value="1"/>
</dbReference>
<dbReference type="EMBL" id="LYBW01000066">
    <property type="protein sequence ID" value="ODR88308.1"/>
    <property type="molecule type" value="Genomic_DNA"/>
</dbReference>
<dbReference type="Proteomes" id="UP000094342">
    <property type="component" value="Unassembled WGS sequence"/>
</dbReference>
<dbReference type="SUPFAM" id="SSF88723">
    <property type="entry name" value="PIN domain-like"/>
    <property type="match status" value="1"/>
</dbReference>
<comment type="caution">
    <text evidence="2">The sequence shown here is derived from an EMBL/GenBank/DDBJ whole genome shotgun (WGS) entry which is preliminary data.</text>
</comment>
<protein>
    <submittedName>
        <fullName evidence="2">Twitching motility protein PilT</fullName>
    </submittedName>
</protein>
<dbReference type="Pfam" id="PF01850">
    <property type="entry name" value="PIN"/>
    <property type="match status" value="1"/>
</dbReference>
<keyword evidence="3" id="KW-1185">Reference proteome</keyword>
<name>A0A1E3V3W8_9HYPH</name>
<evidence type="ECO:0000313" key="2">
    <source>
        <dbReference type="EMBL" id="ODR88308.1"/>
    </source>
</evidence>
<reference evidence="3" key="1">
    <citation type="submission" date="2016-05" db="EMBL/GenBank/DDBJ databases">
        <authorList>
            <person name="Li Y."/>
        </authorList>
    </citation>
    <scope>NUCLEOTIDE SEQUENCE [LARGE SCALE GENOMIC DNA]</scope>
    <source>
        <strain evidence="3">YIC4027</strain>
    </source>
</reference>
<proteinExistence type="predicted"/>
<dbReference type="InterPro" id="IPR002716">
    <property type="entry name" value="PIN_dom"/>
</dbReference>
<dbReference type="InterPro" id="IPR029060">
    <property type="entry name" value="PIN-like_dom_sf"/>
</dbReference>
<dbReference type="STRING" id="1752398.A8M32_27160"/>
<organism evidence="2 3">
    <name type="scientific">Sinorhizobium alkalisoli</name>
    <dbReference type="NCBI Taxonomy" id="1752398"/>
    <lineage>
        <taxon>Bacteria</taxon>
        <taxon>Pseudomonadati</taxon>
        <taxon>Pseudomonadota</taxon>
        <taxon>Alphaproteobacteria</taxon>
        <taxon>Hyphomicrobiales</taxon>
        <taxon>Rhizobiaceae</taxon>
        <taxon>Sinorhizobium/Ensifer group</taxon>
        <taxon>Sinorhizobium</taxon>
    </lineage>
</organism>
<evidence type="ECO:0000259" key="1">
    <source>
        <dbReference type="Pfam" id="PF01850"/>
    </source>
</evidence>
<evidence type="ECO:0000313" key="3">
    <source>
        <dbReference type="Proteomes" id="UP000094342"/>
    </source>
</evidence>
<sequence length="146" mass="16002">MMFLDASAIVAIVSDEKDAGDLIAKIEMSKKAIYYSSLSIYEAVIGLARKKRDEAFGDQVPIPQHLIDLAQQHIDAFIETIGAKEMAIAGNMHKLAIEACRTYGGVVAHPARLNFEDCFSYACAKAYRLPLLFKGGDFSQTDIEVA</sequence>
<feature type="domain" description="PIN" evidence="1">
    <location>
        <begin position="2"/>
        <end position="142"/>
    </location>
</feature>
<dbReference type="Gene3D" id="3.40.50.1010">
    <property type="entry name" value="5'-nuclease"/>
    <property type="match status" value="1"/>
</dbReference>
<dbReference type="AlphaFoldDB" id="A0A1E3V3W8"/>
<gene>
    <name evidence="2" type="ORF">A8M32_27160</name>
</gene>